<evidence type="ECO:0000313" key="16">
    <source>
        <dbReference type="Proteomes" id="UP000298663"/>
    </source>
</evidence>
<evidence type="ECO:0000256" key="1">
    <source>
        <dbReference type="ARBA" id="ARBA00004123"/>
    </source>
</evidence>
<dbReference type="GO" id="GO:0003700">
    <property type="term" value="F:DNA-binding transcription factor activity"/>
    <property type="evidence" value="ECO:0007669"/>
    <property type="project" value="InterPro"/>
</dbReference>
<dbReference type="InterPro" id="IPR035500">
    <property type="entry name" value="NHR-like_dom_sf"/>
</dbReference>
<reference evidence="15 16" key="1">
    <citation type="journal article" date="2015" name="Genome Biol.">
        <title>Comparative genomics of Steinernema reveals deeply conserved gene regulatory networks.</title>
        <authorList>
            <person name="Dillman A.R."/>
            <person name="Macchietto M."/>
            <person name="Porter C.F."/>
            <person name="Rogers A."/>
            <person name="Williams B."/>
            <person name="Antoshechkin I."/>
            <person name="Lee M.M."/>
            <person name="Goodwin Z."/>
            <person name="Lu X."/>
            <person name="Lewis E.E."/>
            <person name="Goodrich-Blair H."/>
            <person name="Stock S.P."/>
            <person name="Adams B.J."/>
            <person name="Sternberg P.W."/>
            <person name="Mortazavi A."/>
        </authorList>
    </citation>
    <scope>NUCLEOTIDE SEQUENCE [LARGE SCALE GENOMIC DNA]</scope>
    <source>
        <strain evidence="15 16">ALL</strain>
    </source>
</reference>
<keyword evidence="3 11" id="KW-0479">Metal-binding</keyword>
<dbReference type="STRING" id="34508.A0A4U5MFT8"/>
<dbReference type="InterPro" id="IPR013088">
    <property type="entry name" value="Znf_NHR/GATA"/>
</dbReference>
<keyword evidence="10 11" id="KW-0539">Nucleus</keyword>
<dbReference type="GO" id="GO:0000978">
    <property type="term" value="F:RNA polymerase II cis-regulatory region sequence-specific DNA binding"/>
    <property type="evidence" value="ECO:0007669"/>
    <property type="project" value="InterPro"/>
</dbReference>
<evidence type="ECO:0000256" key="5">
    <source>
        <dbReference type="ARBA" id="ARBA00022833"/>
    </source>
</evidence>
<accession>A0A4U5MFT8</accession>
<evidence type="ECO:0008006" key="17">
    <source>
        <dbReference type="Google" id="ProtNLM"/>
    </source>
</evidence>
<dbReference type="OrthoDB" id="5855496at2759"/>
<evidence type="ECO:0000256" key="10">
    <source>
        <dbReference type="ARBA" id="ARBA00023242"/>
    </source>
</evidence>
<keyword evidence="9 11" id="KW-0675">Receptor</keyword>
<keyword evidence="6 11" id="KW-0805">Transcription regulation</keyword>
<dbReference type="Gene3D" id="3.30.50.10">
    <property type="entry name" value="Erythroid Transcription Factor GATA-1, subunit A"/>
    <property type="match status" value="1"/>
</dbReference>
<sequence>MEPSYPSVIISSAQQTMAPRKESCFPSSSKQCCFVCESPHGASPHFGTVSCLACAAFFRRTVSLNISFQCKSKAKGTCRIFHELRMICRSCRYDKCIKAGMQRTCVQKRRDMDIIMRSRSAARQSMTQLEIYSNTSSEDSPEIERCRSSESVSQEPFSPEVDVKPQIDHFMIETENSSSQRILDFYIQQDNKAMDRRRVMFGNEDIGSLVDDRGGIPFTRESLVPYTVKAHHTYIRFDHVLTLEFLKALPGFSKLEKSDRLSLYRYWILGISSVDSSFITSQMGLVDENLLVLTNGTYLSAKDTSIGYDGEDDMSSEEKEKLFWPMYNLLNHKLTRPMHRLKVNQIEFVAMKALSIWQAVYFELSAEGKRMAKQHQTAIIEGLHDYYKDKPDGETRMGNIILFIGSLFDVYKIIIDNYRQFEVFNLVKLDVFSRQLLCM</sequence>
<proteinExistence type="inferred from homology"/>
<dbReference type="SUPFAM" id="SSF48508">
    <property type="entry name" value="Nuclear receptor ligand-binding domain"/>
    <property type="match status" value="1"/>
</dbReference>
<evidence type="ECO:0000256" key="9">
    <source>
        <dbReference type="ARBA" id="ARBA00023170"/>
    </source>
</evidence>
<dbReference type="PROSITE" id="PS51030">
    <property type="entry name" value="NUCLEAR_REC_DBD_2"/>
    <property type="match status" value="1"/>
</dbReference>
<evidence type="ECO:0000256" key="6">
    <source>
        <dbReference type="ARBA" id="ARBA00023015"/>
    </source>
</evidence>
<dbReference type="InterPro" id="IPR001628">
    <property type="entry name" value="Znf_hrmn_rcpt"/>
</dbReference>
<dbReference type="GO" id="GO:0005634">
    <property type="term" value="C:nucleus"/>
    <property type="evidence" value="ECO:0007669"/>
    <property type="project" value="UniProtKB-SubCell"/>
</dbReference>
<evidence type="ECO:0000313" key="15">
    <source>
        <dbReference type="EMBL" id="TKR68096.1"/>
    </source>
</evidence>
<dbReference type="PANTHER" id="PTHR46397:SF5">
    <property type="entry name" value="NUCLEAR HORMONE RECEPTOR FAMILY MEMBER NHR-20"/>
    <property type="match status" value="1"/>
</dbReference>
<dbReference type="AlphaFoldDB" id="A0A4U5MFT8"/>
<comment type="subcellular location">
    <subcellularLocation>
        <location evidence="1 11">Nucleus</location>
    </subcellularLocation>
</comment>
<dbReference type="SMART" id="SM00430">
    <property type="entry name" value="HOLI"/>
    <property type="match status" value="1"/>
</dbReference>
<feature type="region of interest" description="Disordered" evidence="12">
    <location>
        <begin position="132"/>
        <end position="159"/>
    </location>
</feature>
<keyword evidence="5 11" id="KW-0862">Zinc</keyword>
<evidence type="ECO:0000256" key="12">
    <source>
        <dbReference type="SAM" id="MobiDB-lite"/>
    </source>
</evidence>
<evidence type="ECO:0000256" key="3">
    <source>
        <dbReference type="ARBA" id="ARBA00022723"/>
    </source>
</evidence>
<evidence type="ECO:0000259" key="14">
    <source>
        <dbReference type="PROSITE" id="PS51843"/>
    </source>
</evidence>
<comment type="similarity">
    <text evidence="2 11">Belongs to the nuclear hormone receptor family.</text>
</comment>
<keyword evidence="4 11" id="KW-0863">Zinc-finger</keyword>
<dbReference type="SMART" id="SM00399">
    <property type="entry name" value="ZnF_C4"/>
    <property type="match status" value="1"/>
</dbReference>
<dbReference type="PANTHER" id="PTHR46397">
    <property type="entry name" value="NUCLEAR HORMONE RECEPTOR FAMILY-RELATED"/>
    <property type="match status" value="1"/>
</dbReference>
<dbReference type="PRINTS" id="PR00047">
    <property type="entry name" value="STROIDFINGER"/>
</dbReference>
<dbReference type="GO" id="GO:0008270">
    <property type="term" value="F:zinc ion binding"/>
    <property type="evidence" value="ECO:0007669"/>
    <property type="project" value="UniProtKB-KW"/>
</dbReference>
<dbReference type="PROSITE" id="PS51843">
    <property type="entry name" value="NR_LBD"/>
    <property type="match status" value="1"/>
</dbReference>
<keyword evidence="7 11" id="KW-0238">DNA-binding</keyword>
<dbReference type="Pfam" id="PF00105">
    <property type="entry name" value="zf-C4"/>
    <property type="match status" value="1"/>
</dbReference>
<dbReference type="EMBL" id="AZBU02000008">
    <property type="protein sequence ID" value="TKR68096.1"/>
    <property type="molecule type" value="Genomic_DNA"/>
</dbReference>
<evidence type="ECO:0000256" key="8">
    <source>
        <dbReference type="ARBA" id="ARBA00023163"/>
    </source>
</evidence>
<keyword evidence="8 11" id="KW-0804">Transcription</keyword>
<organism evidence="15 16">
    <name type="scientific">Steinernema carpocapsae</name>
    <name type="common">Entomopathogenic nematode</name>
    <dbReference type="NCBI Taxonomy" id="34508"/>
    <lineage>
        <taxon>Eukaryota</taxon>
        <taxon>Metazoa</taxon>
        <taxon>Ecdysozoa</taxon>
        <taxon>Nematoda</taxon>
        <taxon>Chromadorea</taxon>
        <taxon>Rhabditida</taxon>
        <taxon>Tylenchina</taxon>
        <taxon>Panagrolaimomorpha</taxon>
        <taxon>Strongyloidoidea</taxon>
        <taxon>Steinernematidae</taxon>
        <taxon>Steinernema</taxon>
    </lineage>
</organism>
<dbReference type="CDD" id="cd06960">
    <property type="entry name" value="NR_DBD_HNF4A"/>
    <property type="match status" value="1"/>
</dbReference>
<name>A0A4U5MFT8_STECR</name>
<dbReference type="InterPro" id="IPR000536">
    <property type="entry name" value="Nucl_hrmn_rcpt_lig-bd"/>
</dbReference>
<gene>
    <name evidence="15" type="ORF">L596_024132</name>
</gene>
<dbReference type="InterPro" id="IPR049636">
    <property type="entry name" value="HNF4-like_DBD"/>
</dbReference>
<dbReference type="Proteomes" id="UP000298663">
    <property type="component" value="Unassembled WGS sequence"/>
</dbReference>
<dbReference type="Pfam" id="PF00104">
    <property type="entry name" value="Hormone_recep"/>
    <property type="match status" value="1"/>
</dbReference>
<dbReference type="Gene3D" id="1.10.565.10">
    <property type="entry name" value="Retinoid X Receptor"/>
    <property type="match status" value="1"/>
</dbReference>
<protein>
    <recommendedName>
        <fullName evidence="17">Nuclear receptor domain-containing protein</fullName>
    </recommendedName>
</protein>
<keyword evidence="16" id="KW-1185">Reference proteome</keyword>
<reference evidence="15 16" key="2">
    <citation type="journal article" date="2019" name="G3 (Bethesda)">
        <title>Hybrid Assembly of the Genome of the Entomopathogenic Nematode Steinernema carpocapsae Identifies the X-Chromosome.</title>
        <authorList>
            <person name="Serra L."/>
            <person name="Macchietto M."/>
            <person name="Macias-Munoz A."/>
            <person name="McGill C.J."/>
            <person name="Rodriguez I.M."/>
            <person name="Rodriguez B."/>
            <person name="Murad R."/>
            <person name="Mortazavi A."/>
        </authorList>
    </citation>
    <scope>NUCLEOTIDE SEQUENCE [LARGE SCALE GENOMIC DNA]</scope>
    <source>
        <strain evidence="15 16">ALL</strain>
    </source>
</reference>
<dbReference type="SUPFAM" id="SSF57716">
    <property type="entry name" value="Glucocorticoid receptor-like (DNA-binding domain)"/>
    <property type="match status" value="1"/>
</dbReference>
<evidence type="ECO:0000256" key="7">
    <source>
        <dbReference type="ARBA" id="ARBA00023125"/>
    </source>
</evidence>
<evidence type="ECO:0000256" key="2">
    <source>
        <dbReference type="ARBA" id="ARBA00005993"/>
    </source>
</evidence>
<feature type="domain" description="NR LBD" evidence="14">
    <location>
        <begin position="174"/>
        <end position="439"/>
    </location>
</feature>
<feature type="domain" description="Nuclear receptor" evidence="13">
    <location>
        <begin position="30"/>
        <end position="108"/>
    </location>
</feature>
<evidence type="ECO:0000256" key="11">
    <source>
        <dbReference type="RuleBase" id="RU004334"/>
    </source>
</evidence>
<dbReference type="PROSITE" id="PS00031">
    <property type="entry name" value="NUCLEAR_REC_DBD_1"/>
    <property type="match status" value="1"/>
</dbReference>
<evidence type="ECO:0000259" key="13">
    <source>
        <dbReference type="PROSITE" id="PS51030"/>
    </source>
</evidence>
<comment type="caution">
    <text evidence="15">The sequence shown here is derived from an EMBL/GenBank/DDBJ whole genome shotgun (WGS) entry which is preliminary data.</text>
</comment>
<evidence type="ECO:0000256" key="4">
    <source>
        <dbReference type="ARBA" id="ARBA00022771"/>
    </source>
</evidence>